<name>A0ABR2HV08_9EUKA</name>
<evidence type="ECO:0000313" key="3">
    <source>
        <dbReference type="Proteomes" id="UP001470230"/>
    </source>
</evidence>
<keyword evidence="3" id="KW-1185">Reference proteome</keyword>
<feature type="coiled-coil region" evidence="1">
    <location>
        <begin position="120"/>
        <end position="321"/>
    </location>
</feature>
<proteinExistence type="predicted"/>
<evidence type="ECO:0000313" key="2">
    <source>
        <dbReference type="EMBL" id="KAK8852981.1"/>
    </source>
</evidence>
<sequence>MNNLSSTTSNFSFSDIDDESSISEIQVSRLQDEILQQSKCIEEFIQNSKQSDDSSAIKVLKTLFSLFKSELSLNLTIRKVLVSERKKAGLSNHSIQSLFRSLRHSGFTNIKTFDEIVTQMNQQVSEIDDLLQQNKILKNALKSEKRENQNLYTQVTDLTNNISIKKKAQKENNQTIKMLTEKVDKANVDIQSLNQEIIQKRDKILELEQINHDLQMKLKDTQNLNQELEKEKASLQTQYDQNVLASKTKADESRIIFFNQVTNYQKEIELLKTKIADQQEQHEQEVAELHAQYLTDIEMIKRETNEKVNSLIKEKETLEINSKKELESQKICLDSLRHSFLEKESIINQQNEELISLKKSVLSTENFNTSLNEINSKLKNKLKRLTKQNKALQLDIKDKTQNYDDQISNLKTSFETEKKTIESSVVNKWQSKLQNFESSLRDIETVCEDQKAENKKLKEIIRKLSFNLQQEEAENAKLHSALQIKKIRNLDRKKTRHGKTTLVSLNRITENNQRGISVNQLDDISSMPLSASISSSLSED</sequence>
<feature type="coiled-coil region" evidence="1">
    <location>
        <begin position="433"/>
        <end position="474"/>
    </location>
</feature>
<reference evidence="2 3" key="1">
    <citation type="submission" date="2024-04" db="EMBL/GenBank/DDBJ databases">
        <title>Tritrichomonas musculus Genome.</title>
        <authorList>
            <person name="Alves-Ferreira E."/>
            <person name="Grigg M."/>
            <person name="Lorenzi H."/>
            <person name="Galac M."/>
        </authorList>
    </citation>
    <scope>NUCLEOTIDE SEQUENCE [LARGE SCALE GENOMIC DNA]</scope>
    <source>
        <strain evidence="2 3">EAF2021</strain>
    </source>
</reference>
<dbReference type="EMBL" id="JAPFFF010000023">
    <property type="protein sequence ID" value="KAK8852981.1"/>
    <property type="molecule type" value="Genomic_DNA"/>
</dbReference>
<accession>A0ABR2HV08</accession>
<organism evidence="2 3">
    <name type="scientific">Tritrichomonas musculus</name>
    <dbReference type="NCBI Taxonomy" id="1915356"/>
    <lineage>
        <taxon>Eukaryota</taxon>
        <taxon>Metamonada</taxon>
        <taxon>Parabasalia</taxon>
        <taxon>Tritrichomonadida</taxon>
        <taxon>Tritrichomonadidae</taxon>
        <taxon>Tritrichomonas</taxon>
    </lineage>
</organism>
<evidence type="ECO:0000256" key="1">
    <source>
        <dbReference type="SAM" id="Coils"/>
    </source>
</evidence>
<dbReference type="Proteomes" id="UP001470230">
    <property type="component" value="Unassembled WGS sequence"/>
</dbReference>
<gene>
    <name evidence="2" type="ORF">M9Y10_017978</name>
</gene>
<feature type="coiled-coil region" evidence="1">
    <location>
        <begin position="368"/>
        <end position="402"/>
    </location>
</feature>
<keyword evidence="1" id="KW-0175">Coiled coil</keyword>
<protein>
    <submittedName>
        <fullName evidence="2">Uncharacterized protein</fullName>
    </submittedName>
</protein>
<comment type="caution">
    <text evidence="2">The sequence shown here is derived from an EMBL/GenBank/DDBJ whole genome shotgun (WGS) entry which is preliminary data.</text>
</comment>